<accession>A0A328UE53</accession>
<dbReference type="RefSeq" id="WP_112332227.1">
    <property type="nucleotide sequence ID" value="NZ_JADPHD010000005.1"/>
</dbReference>
<dbReference type="EMBL" id="QLYR01000002">
    <property type="protein sequence ID" value="RAQ29798.1"/>
    <property type="molecule type" value="Genomic_DNA"/>
</dbReference>
<sequence>MTRRGQIEYSMRRYGVPLCVEGTQGVGFLRALNTKSGQEPEEYWCAVQAGLGLREGALVECRGRRYQVVRWERMWMGREELYDWAILHRTEGALNREGII</sequence>
<proteinExistence type="predicted"/>
<keyword evidence="2" id="KW-1185">Reference proteome</keyword>
<gene>
    <name evidence="1" type="ORF">DPQ25_05760</name>
</gene>
<dbReference type="Proteomes" id="UP000249377">
    <property type="component" value="Unassembled WGS sequence"/>
</dbReference>
<evidence type="ECO:0000313" key="2">
    <source>
        <dbReference type="Proteomes" id="UP000249377"/>
    </source>
</evidence>
<evidence type="ECO:0000313" key="1">
    <source>
        <dbReference type="EMBL" id="RAQ29798.1"/>
    </source>
</evidence>
<protein>
    <submittedName>
        <fullName evidence="1">Uncharacterized protein</fullName>
    </submittedName>
</protein>
<name>A0A328UE53_9FIRM</name>
<comment type="caution">
    <text evidence="1">The sequence shown here is derived from an EMBL/GenBank/DDBJ whole genome shotgun (WGS) entry which is preliminary data.</text>
</comment>
<organism evidence="1 2">
    <name type="scientific">Hydrogeniiclostridium mannosilyticum</name>
    <dbReference type="NCBI Taxonomy" id="2764322"/>
    <lineage>
        <taxon>Bacteria</taxon>
        <taxon>Bacillati</taxon>
        <taxon>Bacillota</taxon>
        <taxon>Clostridia</taxon>
        <taxon>Eubacteriales</taxon>
        <taxon>Acutalibacteraceae</taxon>
        <taxon>Hydrogeniiclostridium</taxon>
    </lineage>
</organism>
<dbReference type="AlphaFoldDB" id="A0A328UE53"/>
<reference evidence="1 2" key="1">
    <citation type="submission" date="2018-06" db="EMBL/GenBank/DDBJ databases">
        <title>Noncontiguous genome sequence of Ruminococcaceae bacterium ASD2818.</title>
        <authorList>
            <person name="Chaplin A.V."/>
            <person name="Sokolova S.R."/>
            <person name="Kochetkova T.O."/>
            <person name="Goltsov A.Y."/>
            <person name="Trofimov D.Y."/>
            <person name="Efimov B.A."/>
        </authorList>
    </citation>
    <scope>NUCLEOTIDE SEQUENCE [LARGE SCALE GENOMIC DNA]</scope>
    <source>
        <strain evidence="1 2">ASD2818</strain>
    </source>
</reference>